<organism evidence="1">
    <name type="scientific">Salmonella enterica</name>
    <name type="common">Salmonella choleraesuis</name>
    <dbReference type="NCBI Taxonomy" id="28901"/>
    <lineage>
        <taxon>Bacteria</taxon>
        <taxon>Pseudomonadati</taxon>
        <taxon>Pseudomonadota</taxon>
        <taxon>Gammaproteobacteria</taxon>
        <taxon>Enterobacterales</taxon>
        <taxon>Enterobacteriaceae</taxon>
        <taxon>Salmonella</taxon>
    </lineage>
</organism>
<proteinExistence type="predicted"/>
<protein>
    <submittedName>
        <fullName evidence="1">Uncharacterized protein</fullName>
    </submittedName>
</protein>
<accession>A0A3F3ID48</accession>
<dbReference type="Proteomes" id="UP000852880">
    <property type="component" value="Unassembled WGS sequence"/>
</dbReference>
<comment type="caution">
    <text evidence="1">The sequence shown here is derived from an EMBL/GenBank/DDBJ whole genome shotgun (WGS) entry which is preliminary data.</text>
</comment>
<evidence type="ECO:0000313" key="1">
    <source>
        <dbReference type="EMBL" id="OEH97211.1"/>
    </source>
</evidence>
<name>A0A3F3ID48_SALER</name>
<sequence length="47" mass="5624">MQDLNKAFLEYETNPLKNKFEIISATFIKENTKDHLTYYSVSDYVFN</sequence>
<dbReference type="EMBL" id="MJEL01000015">
    <property type="protein sequence ID" value="OEH97211.1"/>
    <property type="molecule type" value="Genomic_DNA"/>
</dbReference>
<dbReference type="AlphaFoldDB" id="A0A3F3ID48"/>
<reference evidence="1" key="1">
    <citation type="submission" date="2016-09" db="EMBL/GenBank/DDBJ databases">
        <title>Whole Genome Sequencing of Salmonella enterica subsp. enterica serovar Nottingham.</title>
        <authorList>
            <person name="Zheng J."/>
            <person name="Wang H."/>
        </authorList>
    </citation>
    <scope>NUCLEOTIDE SEQUENCE [LARGE SCALE GENOMIC DNA]</scope>
    <source>
        <strain evidence="1">CFSAN055411</strain>
    </source>
</reference>
<gene>
    <name evidence="1" type="ORF">BH006_22655</name>
</gene>